<dbReference type="InterPro" id="IPR029060">
    <property type="entry name" value="PIN-like_dom_sf"/>
</dbReference>
<evidence type="ECO:0000259" key="1">
    <source>
        <dbReference type="Pfam" id="PF01850"/>
    </source>
</evidence>
<sequence length="131" mass="15705">MNILLDTHYLLWAFLDTYRIEKRLMDIILAEDNEIFYSQASLWEISIKYNLGKLVFEGISPEDLYREIENSFLRCRTFTNDELISFYRLPIEHRDPFDRILVWQAITSDYFFLSSDGKADAYTKYGLKILH</sequence>
<gene>
    <name evidence="2" type="ORF">SPIROBIBN47_310030</name>
</gene>
<dbReference type="PANTHER" id="PTHR36173:SF2">
    <property type="entry name" value="RIBONUCLEASE VAPC16"/>
    <property type="match status" value="1"/>
</dbReference>
<dbReference type="InterPro" id="IPR052919">
    <property type="entry name" value="TA_system_RNase"/>
</dbReference>
<dbReference type="EMBL" id="FWDM01000025">
    <property type="protein sequence ID" value="SLM14095.1"/>
    <property type="molecule type" value="Genomic_DNA"/>
</dbReference>
<reference evidence="2" key="1">
    <citation type="submission" date="2017-02" db="EMBL/GenBank/DDBJ databases">
        <authorList>
            <person name="Regsiter A."/>
            <person name="William W."/>
        </authorList>
    </citation>
    <scope>NUCLEOTIDE SEQUENCE</scope>
    <source>
        <strain evidence="2">Bib</strain>
    </source>
</reference>
<feature type="domain" description="PIN" evidence="1">
    <location>
        <begin position="3"/>
        <end position="118"/>
    </location>
</feature>
<accession>A0A3P3XJV7</accession>
<organism evidence="2">
    <name type="scientific">uncultured spirochete</name>
    <dbReference type="NCBI Taxonomy" id="156406"/>
    <lineage>
        <taxon>Bacteria</taxon>
        <taxon>Pseudomonadati</taxon>
        <taxon>Spirochaetota</taxon>
        <taxon>Spirochaetia</taxon>
        <taxon>Spirochaetales</taxon>
        <taxon>environmental samples</taxon>
    </lineage>
</organism>
<dbReference type="PANTHER" id="PTHR36173">
    <property type="entry name" value="RIBONUCLEASE VAPC16-RELATED"/>
    <property type="match status" value="1"/>
</dbReference>
<dbReference type="InterPro" id="IPR002716">
    <property type="entry name" value="PIN_dom"/>
</dbReference>
<proteinExistence type="predicted"/>
<dbReference type="SUPFAM" id="SSF88723">
    <property type="entry name" value="PIN domain-like"/>
    <property type="match status" value="1"/>
</dbReference>
<name>A0A3P3XJV7_9SPIR</name>
<dbReference type="InterPro" id="IPR041705">
    <property type="entry name" value="PIN_Sll0205"/>
</dbReference>
<dbReference type="AlphaFoldDB" id="A0A3P3XJV7"/>
<dbReference type="Pfam" id="PF01850">
    <property type="entry name" value="PIN"/>
    <property type="match status" value="1"/>
</dbReference>
<evidence type="ECO:0000313" key="2">
    <source>
        <dbReference type="EMBL" id="SLM14095.1"/>
    </source>
</evidence>
<protein>
    <recommendedName>
        <fullName evidence="1">PIN domain-containing protein</fullName>
    </recommendedName>
</protein>
<dbReference type="CDD" id="cd09872">
    <property type="entry name" value="PIN_Sll0205-like"/>
    <property type="match status" value="1"/>
</dbReference>